<name>A0A3M7TEL9_9FLAO</name>
<proteinExistence type="predicted"/>
<evidence type="ECO:0000313" key="2">
    <source>
        <dbReference type="EMBL" id="RNA62043.1"/>
    </source>
</evidence>
<dbReference type="EMBL" id="QWIU01000002">
    <property type="protein sequence ID" value="RNA62043.1"/>
    <property type="molecule type" value="Genomic_DNA"/>
</dbReference>
<gene>
    <name evidence="2" type="ORF">D1631_08900</name>
    <name evidence="1" type="ORF">D1632_08640</name>
</gene>
<organism evidence="2 4">
    <name type="scientific">Chryseobacterium nematophagum</name>
    <dbReference type="NCBI Taxonomy" id="2305228"/>
    <lineage>
        <taxon>Bacteria</taxon>
        <taxon>Pseudomonadati</taxon>
        <taxon>Bacteroidota</taxon>
        <taxon>Flavobacteriia</taxon>
        <taxon>Flavobacteriales</taxon>
        <taxon>Weeksellaceae</taxon>
        <taxon>Chryseobacterium group</taxon>
        <taxon>Chryseobacterium</taxon>
    </lineage>
</organism>
<sequence>MILKNVNAKALTVKEMKTIEGGANPYGFPGTPFSDEPIPGTPYTRQDFPFYGFTDEQVNYYMTNIYKNPPLRG</sequence>
<evidence type="ECO:0000313" key="1">
    <source>
        <dbReference type="EMBL" id="RMZ59681.1"/>
    </source>
</evidence>
<protein>
    <recommendedName>
        <fullName evidence="5">Bacteriocin</fullName>
    </recommendedName>
</protein>
<comment type="caution">
    <text evidence="2">The sequence shown here is derived from an EMBL/GenBank/DDBJ whole genome shotgun (WGS) entry which is preliminary data.</text>
</comment>
<dbReference type="EMBL" id="QWIV01000013">
    <property type="protein sequence ID" value="RMZ59681.1"/>
    <property type="molecule type" value="Genomic_DNA"/>
</dbReference>
<dbReference type="RefSeq" id="WP_122546804.1">
    <property type="nucleotide sequence ID" value="NZ_QWIU01000002.1"/>
</dbReference>
<keyword evidence="3" id="KW-1185">Reference proteome</keyword>
<accession>A0A3M7TEL9</accession>
<dbReference type="Proteomes" id="UP000278775">
    <property type="component" value="Unassembled WGS sequence"/>
</dbReference>
<dbReference type="Proteomes" id="UP000267524">
    <property type="component" value="Unassembled WGS sequence"/>
</dbReference>
<reference evidence="3 4" key="1">
    <citation type="submission" date="2018-08" db="EMBL/GenBank/DDBJ databases">
        <title>Chryseobacterium nematophagum: a novel matrix digesting pathogen of nematodes.</title>
        <authorList>
            <person name="Page A."/>
            <person name="Roberts M."/>
            <person name="Felix M.-A."/>
            <person name="Weir W."/>
        </authorList>
    </citation>
    <scope>NUCLEOTIDE SEQUENCE [LARGE SCALE GENOMIC DNA]</scope>
    <source>
        <strain evidence="2 4">JUb129</strain>
        <strain evidence="1 3">JUb275</strain>
    </source>
</reference>
<evidence type="ECO:0000313" key="4">
    <source>
        <dbReference type="Proteomes" id="UP000278775"/>
    </source>
</evidence>
<evidence type="ECO:0008006" key="5">
    <source>
        <dbReference type="Google" id="ProtNLM"/>
    </source>
</evidence>
<dbReference type="AlphaFoldDB" id="A0A3M7TEL9"/>
<evidence type="ECO:0000313" key="3">
    <source>
        <dbReference type="Proteomes" id="UP000267524"/>
    </source>
</evidence>